<dbReference type="AlphaFoldDB" id="G7YP01"/>
<evidence type="ECO:0000313" key="1">
    <source>
        <dbReference type="EMBL" id="GAA54682.1"/>
    </source>
</evidence>
<accession>G7YP01</accession>
<keyword evidence="2" id="KW-1185">Reference proteome</keyword>
<gene>
    <name evidence="1" type="ORF">CLF_104830</name>
</gene>
<proteinExistence type="predicted"/>
<evidence type="ECO:0000313" key="2">
    <source>
        <dbReference type="Proteomes" id="UP000008909"/>
    </source>
</evidence>
<name>G7YP01_CLOSI</name>
<sequence length="348" mass="39046">MDTSSRGDTETSTVHDIVNMLFIFLKIINELRRSTFILRVSGDSDVTARGIYGVGVAPSRKAESASVDWIPVVFALILGAKAQQFHSSTSKSFSNSRALSGNTVCFGFEKKFCDKEKKTRSKVEGKRIWHPPLMHNVRSHGCSSRGKDGKPAWTNFLLAQRSFQNSINNEHPSKLRQTMRVIFFDSDSQNDSFSGLSYMCYYVDCQTAVEFNRHPSTLNVIGLAVLRLRSAEWCPIEAVACVGTIMYKWADVLVLTQHSIPHGHSIGFGCAIGSVILGVQRFSQMCFLKEIWWNYDLRNNQNLWTSAVSWLIRLLDHSELATCEEFLASHEFPKTVNLSKATDVSASV</sequence>
<reference key="2">
    <citation type="submission" date="2011-10" db="EMBL/GenBank/DDBJ databases">
        <title>The genome and transcriptome sequence of Clonorchis sinensis provide insights into the carcinogenic liver fluke.</title>
        <authorList>
            <person name="Wang X."/>
            <person name="Huang Y."/>
            <person name="Chen W."/>
            <person name="Liu H."/>
            <person name="Guo L."/>
            <person name="Chen Y."/>
            <person name="Luo F."/>
            <person name="Zhou W."/>
            <person name="Sun J."/>
            <person name="Mao Q."/>
            <person name="Liang P."/>
            <person name="Zhou C."/>
            <person name="Tian Y."/>
            <person name="Men J."/>
            <person name="Lv X."/>
            <person name="Huang L."/>
            <person name="Zhou J."/>
            <person name="Hu Y."/>
            <person name="Li R."/>
            <person name="Zhang F."/>
            <person name="Lei H."/>
            <person name="Li X."/>
            <person name="Hu X."/>
            <person name="Liang C."/>
            <person name="Xu J."/>
            <person name="Wu Z."/>
            <person name="Yu X."/>
        </authorList>
    </citation>
    <scope>NUCLEOTIDE SEQUENCE</scope>
    <source>
        <strain>Henan</strain>
    </source>
</reference>
<reference evidence="1" key="1">
    <citation type="journal article" date="2011" name="Genome Biol.">
        <title>The draft genome of the carcinogenic human liver fluke Clonorchis sinensis.</title>
        <authorList>
            <person name="Wang X."/>
            <person name="Chen W."/>
            <person name="Huang Y."/>
            <person name="Sun J."/>
            <person name="Men J."/>
            <person name="Liu H."/>
            <person name="Luo F."/>
            <person name="Guo L."/>
            <person name="Lv X."/>
            <person name="Deng C."/>
            <person name="Zhou C."/>
            <person name="Fan Y."/>
            <person name="Li X."/>
            <person name="Huang L."/>
            <person name="Hu Y."/>
            <person name="Liang C."/>
            <person name="Hu X."/>
            <person name="Xu J."/>
            <person name="Yu X."/>
        </authorList>
    </citation>
    <scope>NUCLEOTIDE SEQUENCE [LARGE SCALE GENOMIC DNA]</scope>
    <source>
        <strain evidence="1">Henan</strain>
    </source>
</reference>
<dbReference type="EMBL" id="DF143913">
    <property type="protein sequence ID" value="GAA54682.1"/>
    <property type="molecule type" value="Genomic_DNA"/>
</dbReference>
<dbReference type="Proteomes" id="UP000008909">
    <property type="component" value="Unassembled WGS sequence"/>
</dbReference>
<organism evidence="1 2">
    <name type="scientific">Clonorchis sinensis</name>
    <name type="common">Chinese liver fluke</name>
    <dbReference type="NCBI Taxonomy" id="79923"/>
    <lineage>
        <taxon>Eukaryota</taxon>
        <taxon>Metazoa</taxon>
        <taxon>Spiralia</taxon>
        <taxon>Lophotrochozoa</taxon>
        <taxon>Platyhelminthes</taxon>
        <taxon>Trematoda</taxon>
        <taxon>Digenea</taxon>
        <taxon>Opisthorchiida</taxon>
        <taxon>Opisthorchiata</taxon>
        <taxon>Opisthorchiidae</taxon>
        <taxon>Clonorchis</taxon>
    </lineage>
</organism>
<protein>
    <submittedName>
        <fullName evidence="1">Uncharacterized protein</fullName>
    </submittedName>
</protein>